<feature type="transmembrane region" description="Helical" evidence="10">
    <location>
        <begin position="1012"/>
        <end position="1029"/>
    </location>
</feature>
<feature type="transmembrane region" description="Helical" evidence="10">
    <location>
        <begin position="1203"/>
        <end position="1223"/>
    </location>
</feature>
<organism evidence="11 12">
    <name type="scientific">Pocillopora damicornis</name>
    <name type="common">Cauliflower coral</name>
    <name type="synonym">Millepora damicornis</name>
    <dbReference type="NCBI Taxonomy" id="46731"/>
    <lineage>
        <taxon>Eukaryota</taxon>
        <taxon>Metazoa</taxon>
        <taxon>Cnidaria</taxon>
        <taxon>Anthozoa</taxon>
        <taxon>Hexacorallia</taxon>
        <taxon>Scleractinia</taxon>
        <taxon>Astrocoeniina</taxon>
        <taxon>Pocilloporidae</taxon>
        <taxon>Pocillopora</taxon>
    </lineage>
</organism>
<evidence type="ECO:0000313" key="12">
    <source>
        <dbReference type="Proteomes" id="UP000275408"/>
    </source>
</evidence>
<feature type="transmembrane region" description="Helical" evidence="10">
    <location>
        <begin position="413"/>
        <end position="433"/>
    </location>
</feature>
<feature type="transmembrane region" description="Helical" evidence="10">
    <location>
        <begin position="194"/>
        <end position="215"/>
    </location>
</feature>
<dbReference type="EMBL" id="RCHS01001461">
    <property type="protein sequence ID" value="RMX53407.1"/>
    <property type="molecule type" value="Genomic_DNA"/>
</dbReference>
<feature type="transmembrane region" description="Helical" evidence="10">
    <location>
        <begin position="283"/>
        <end position="305"/>
    </location>
</feature>
<feature type="transmembrane region" description="Helical" evidence="10">
    <location>
        <begin position="777"/>
        <end position="802"/>
    </location>
</feature>
<dbReference type="Pfam" id="PF13965">
    <property type="entry name" value="SID-1_RNA_chan"/>
    <property type="match status" value="2"/>
</dbReference>
<evidence type="ECO:0000256" key="9">
    <source>
        <dbReference type="SAM" id="MobiDB-lite"/>
    </source>
</evidence>
<dbReference type="InterPro" id="IPR025958">
    <property type="entry name" value="SID1_TM_fam"/>
</dbReference>
<reference evidence="11 12" key="1">
    <citation type="journal article" date="2018" name="Sci. Rep.">
        <title>Comparative analysis of the Pocillopora damicornis genome highlights role of immune system in coral evolution.</title>
        <authorList>
            <person name="Cunning R."/>
            <person name="Bay R.A."/>
            <person name="Gillette P."/>
            <person name="Baker A.C."/>
            <person name="Traylor-Knowles N."/>
        </authorList>
    </citation>
    <scope>NUCLEOTIDE SEQUENCE [LARGE SCALE GENOMIC DNA]</scope>
    <source>
        <strain evidence="11">RSMAS</strain>
        <tissue evidence="11">Whole animal</tissue>
    </source>
</reference>
<accession>A0A3M6UIC2</accession>
<comment type="caution">
    <text evidence="11">The sequence shown here is derived from an EMBL/GenBank/DDBJ whole genome shotgun (WGS) entry which is preliminary data.</text>
</comment>
<dbReference type="PANTHER" id="PTHR12185:SF14">
    <property type="entry name" value="CHOLESTEROL UPTAKE PROTEIN 1"/>
    <property type="match status" value="1"/>
</dbReference>
<feature type="transmembrane region" description="Helical" evidence="10">
    <location>
        <begin position="1079"/>
        <end position="1098"/>
    </location>
</feature>
<evidence type="ECO:0000256" key="6">
    <source>
        <dbReference type="ARBA" id="ARBA00023136"/>
    </source>
</evidence>
<feature type="non-terminal residue" evidence="11">
    <location>
        <position position="1313"/>
    </location>
</feature>
<feature type="transmembrane region" description="Helical" evidence="10">
    <location>
        <begin position="1169"/>
        <end position="1191"/>
    </location>
</feature>
<dbReference type="GO" id="GO:0005886">
    <property type="term" value="C:plasma membrane"/>
    <property type="evidence" value="ECO:0007669"/>
    <property type="project" value="TreeGrafter"/>
</dbReference>
<feature type="region of interest" description="Disordered" evidence="9">
    <location>
        <begin position="867"/>
        <end position="935"/>
    </location>
</feature>
<feature type="transmembrane region" description="Helical" evidence="10">
    <location>
        <begin position="1256"/>
        <end position="1273"/>
    </location>
</feature>
<evidence type="ECO:0000256" key="2">
    <source>
        <dbReference type="ARBA" id="ARBA00006618"/>
    </source>
</evidence>
<feature type="transmembrane region" description="Helical" evidence="10">
    <location>
        <begin position="164"/>
        <end position="182"/>
    </location>
</feature>
<feature type="transmembrane region" description="Helical" evidence="10">
    <location>
        <begin position="980"/>
        <end position="1000"/>
    </location>
</feature>
<dbReference type="GO" id="GO:0051033">
    <property type="term" value="F:RNA transmembrane transporter activity"/>
    <property type="evidence" value="ECO:0007669"/>
    <property type="project" value="TreeGrafter"/>
</dbReference>
<feature type="transmembrane region" description="Helical" evidence="10">
    <location>
        <begin position="372"/>
        <end position="392"/>
    </location>
</feature>
<keyword evidence="3 10" id="KW-0812">Transmembrane</keyword>
<name>A0A3M6UIC2_POCDA</name>
<evidence type="ECO:0000313" key="11">
    <source>
        <dbReference type="EMBL" id="RMX53407.1"/>
    </source>
</evidence>
<keyword evidence="5 10" id="KW-1133">Transmembrane helix</keyword>
<feature type="transmembrane region" description="Helical" evidence="10">
    <location>
        <begin position="252"/>
        <end position="277"/>
    </location>
</feature>
<evidence type="ECO:0000256" key="10">
    <source>
        <dbReference type="SAM" id="Phobius"/>
    </source>
</evidence>
<feature type="transmembrane region" description="Helical" evidence="10">
    <location>
        <begin position="140"/>
        <end position="158"/>
    </location>
</feature>
<sequence length="1313" mass="148917">TQEAARARKKPLISLILSNLAFVLHGLILAVNVLCMESEVFARYQKITEKHTIQTENEDKNKNKSNEIVETVQNENENKNENESKKTAETRQINYEKLPGHALWCPDISLHLEDIRVPSDGNYPKIISAEAKMKKFSFSIPYAFAWALCFEGMFSTLYHLDTAFMFVMASLSVMLMYNGIETTPCTEAVHAKRLVEAATFFLFFLVPIFVLNYFGTVYHSKAGLTKAILFFLCLCLWMLIIAVCCKCYTPNFVVGLFCGLGFFGAILMVVFVLVGWLEVADAFLYLCLGESALVAVGSFLTSSWLKDSSKEWRTLRFALKGIFGFVVVAIMIIALHFFIDEATTDKSKSPEKSRDLNKECAWANFFDDHDKWHILSSFGLFMGALMLIHLSYKLPKMSSGTPPEPKSRPPPESLRMLLSAVLLFSVLIFIPHFPFGAHAKLHVDCTFERIKSWTTAQNTSAPSLRFRGQLPSSKKSHTCLVKTNETNRLIYLKAKRDEWSKGSLHVSAYEEDEGSLLTSHLGISTSEAGWRSLPFCPTKGKVRGRHLLFSGTDGVGFMAEMQQERGIELDVPVPVKLSAKDTYPAVYQFIPAEDISSTQLDITVTSESDDVPAYLKVSRNCKDVKDNINVVDYKGESIRLSFAKRGRITLSKFSTPPLTASSSSWFIGIAIKNAAGETSPKATKTVELTLTRSFDYSYAHPLWISQLVINVLGGVAISLLAWFIFRVRDCEKCKKCIKGKSNSTPDNFSLSITPGEFFSAMLAVLFIHSFSRGPKTYSYITIIVGSVLMVGSFQFVFADWYLMIQEGDRDHCYYNDFCYRVRYADIPYNLIVSNIIYVSQGLILAINVLCMESEVLARCTKLAKEQGKKLKPNEEEEHAKPHFKREKKEMKKKLLEEEKGEQKSRDTNEIKVQDGRENRDRTSEDQDHSTKIESHERLPNHVLRCPDISLHFRKMHVPRDTESPDEMFPAAIKKKYNFSLGYAQAWALLFVGAFSALYHLCPSRLTFQFDTAFMFVSAGLSIVWCYNGIEMQECSASVSAKNRVGAANMFLYFVVPMLIFNYLGTMYHSEAGLAKVFRIPVFILLVLWLVILLSWAGYKLFPEICSIACWNSLVQRRCSSECCENCERFFEKIWKNKVLIIVSFFGLFLFPILFASLWIAKVLEFTDAFLYLCLIENAVAAFGTFILGSFFGSQSDSSGCNKWCKILFRFLQIPFFVAAFVILETNETIDKSKSPEKSRDLNRECNFMGFFDWHDIWHIFSSFGFLISALAMIHDSYEPPKEIQDGDRPNYGSTQTYHGLESLVMYDSIEGAL</sequence>
<evidence type="ECO:0000256" key="7">
    <source>
        <dbReference type="ARBA" id="ARBA00023180"/>
    </source>
</evidence>
<keyword evidence="6 10" id="KW-0472">Membrane</keyword>
<evidence type="ECO:0000256" key="1">
    <source>
        <dbReference type="ARBA" id="ARBA00004141"/>
    </source>
</evidence>
<feature type="transmembrane region" description="Helical" evidence="10">
    <location>
        <begin position="1049"/>
        <end position="1067"/>
    </location>
</feature>
<keyword evidence="12" id="KW-1185">Reference proteome</keyword>
<protein>
    <recommendedName>
        <fullName evidence="13">SID1 transmembrane family member 1</fullName>
    </recommendedName>
</protein>
<feature type="transmembrane region" description="Helical" evidence="10">
    <location>
        <begin position="12"/>
        <end position="35"/>
    </location>
</feature>
<evidence type="ECO:0008006" key="13">
    <source>
        <dbReference type="Google" id="ProtNLM"/>
    </source>
</evidence>
<feature type="transmembrane region" description="Helical" evidence="10">
    <location>
        <begin position="702"/>
        <end position="727"/>
    </location>
</feature>
<feature type="transmembrane region" description="Helical" evidence="10">
    <location>
        <begin position="317"/>
        <end position="339"/>
    </location>
</feature>
<proteinExistence type="inferred from homology"/>
<feature type="transmembrane region" description="Helical" evidence="10">
    <location>
        <begin position="1138"/>
        <end position="1163"/>
    </location>
</feature>
<dbReference type="PANTHER" id="PTHR12185">
    <property type="entry name" value="SID1 TRANSMEMBRANE FAMILY MEMEBER"/>
    <property type="match status" value="1"/>
</dbReference>
<dbReference type="GO" id="GO:0003725">
    <property type="term" value="F:double-stranded RNA binding"/>
    <property type="evidence" value="ECO:0007669"/>
    <property type="project" value="TreeGrafter"/>
</dbReference>
<feature type="transmembrane region" description="Helical" evidence="10">
    <location>
        <begin position="227"/>
        <end position="245"/>
    </location>
</feature>
<evidence type="ECO:0000256" key="8">
    <source>
        <dbReference type="SAM" id="Coils"/>
    </source>
</evidence>
<keyword evidence="4" id="KW-0732">Signal</keyword>
<evidence type="ECO:0000256" key="5">
    <source>
        <dbReference type="ARBA" id="ARBA00022989"/>
    </source>
</evidence>
<dbReference type="Proteomes" id="UP000275408">
    <property type="component" value="Unassembled WGS sequence"/>
</dbReference>
<feature type="coiled-coil region" evidence="8">
    <location>
        <begin position="62"/>
        <end position="89"/>
    </location>
</feature>
<keyword evidence="7" id="KW-0325">Glycoprotein</keyword>
<comment type="subcellular location">
    <subcellularLocation>
        <location evidence="1">Membrane</location>
        <topology evidence="1">Multi-pass membrane protein</topology>
    </subcellularLocation>
</comment>
<evidence type="ECO:0000256" key="4">
    <source>
        <dbReference type="ARBA" id="ARBA00022729"/>
    </source>
</evidence>
<evidence type="ECO:0000256" key="3">
    <source>
        <dbReference type="ARBA" id="ARBA00022692"/>
    </source>
</evidence>
<dbReference type="OrthoDB" id="5967992at2759"/>
<gene>
    <name evidence="11" type="ORF">pdam_00014239</name>
</gene>
<feature type="non-terminal residue" evidence="11">
    <location>
        <position position="1"/>
    </location>
</feature>
<dbReference type="GO" id="GO:0005764">
    <property type="term" value="C:lysosome"/>
    <property type="evidence" value="ECO:0007669"/>
    <property type="project" value="TreeGrafter"/>
</dbReference>
<keyword evidence="8" id="KW-0175">Coiled coil</keyword>
<comment type="similarity">
    <text evidence="2">Belongs to the SID1 family.</text>
</comment>